<evidence type="ECO:0000256" key="2">
    <source>
        <dbReference type="ARBA" id="ARBA00023125"/>
    </source>
</evidence>
<dbReference type="OrthoDB" id="9787680at2"/>
<dbReference type="InterPro" id="IPR009057">
    <property type="entry name" value="Homeodomain-like_sf"/>
</dbReference>
<evidence type="ECO:0000256" key="4">
    <source>
        <dbReference type="PROSITE-ProRule" id="PRU00335"/>
    </source>
</evidence>
<dbReference type="STRING" id="1503925.TH53_12295"/>
<dbReference type="InterPro" id="IPR001647">
    <property type="entry name" value="HTH_TetR"/>
</dbReference>
<dbReference type="GO" id="GO:0003677">
    <property type="term" value="F:DNA binding"/>
    <property type="evidence" value="ECO:0007669"/>
    <property type="project" value="UniProtKB-UniRule"/>
</dbReference>
<dbReference type="Pfam" id="PF00440">
    <property type="entry name" value="TetR_N"/>
    <property type="match status" value="1"/>
</dbReference>
<evidence type="ECO:0000259" key="5">
    <source>
        <dbReference type="PROSITE" id="PS50977"/>
    </source>
</evidence>
<feature type="domain" description="HTH tetR-type" evidence="5">
    <location>
        <begin position="6"/>
        <end position="66"/>
    </location>
</feature>
<proteinExistence type="predicted"/>
<dbReference type="SUPFAM" id="SSF48498">
    <property type="entry name" value="Tetracyclin repressor-like, C-terminal domain"/>
    <property type="match status" value="1"/>
</dbReference>
<gene>
    <name evidence="6" type="ORF">TH53_12295</name>
</gene>
<evidence type="ECO:0000256" key="1">
    <source>
        <dbReference type="ARBA" id="ARBA00023015"/>
    </source>
</evidence>
<organism evidence="6 7">
    <name type="scientific">Pedobacter lusitanus</name>
    <dbReference type="NCBI Taxonomy" id="1503925"/>
    <lineage>
        <taxon>Bacteria</taxon>
        <taxon>Pseudomonadati</taxon>
        <taxon>Bacteroidota</taxon>
        <taxon>Sphingobacteriia</taxon>
        <taxon>Sphingobacteriales</taxon>
        <taxon>Sphingobacteriaceae</taxon>
        <taxon>Pedobacter</taxon>
    </lineage>
</organism>
<evidence type="ECO:0000256" key="3">
    <source>
        <dbReference type="ARBA" id="ARBA00023163"/>
    </source>
</evidence>
<keyword evidence="3" id="KW-0804">Transcription</keyword>
<dbReference type="Proteomes" id="UP000032049">
    <property type="component" value="Unassembled WGS sequence"/>
</dbReference>
<comment type="caution">
    <text evidence="6">The sequence shown here is derived from an EMBL/GenBank/DDBJ whole genome shotgun (WGS) entry which is preliminary data.</text>
</comment>
<feature type="DNA-binding region" description="H-T-H motif" evidence="4">
    <location>
        <begin position="29"/>
        <end position="48"/>
    </location>
</feature>
<reference evidence="6 7" key="1">
    <citation type="submission" date="2015-01" db="EMBL/GenBank/DDBJ databases">
        <title>Draft genome sequence of Pedobacter sp. NL19 isolated from sludge of an effluent treatment pond in an abandoned uranium mine.</title>
        <authorList>
            <person name="Santos T."/>
            <person name="Caetano T."/>
            <person name="Covas C."/>
            <person name="Cruz A."/>
            <person name="Mendo S."/>
        </authorList>
    </citation>
    <scope>NUCLEOTIDE SEQUENCE [LARGE SCALE GENOMIC DNA]</scope>
    <source>
        <strain evidence="6 7">NL19</strain>
    </source>
</reference>
<dbReference type="AlphaFoldDB" id="A0A0D0GQU4"/>
<dbReference type="EMBL" id="JXRA01000052">
    <property type="protein sequence ID" value="KIO76876.1"/>
    <property type="molecule type" value="Genomic_DNA"/>
</dbReference>
<dbReference type="RefSeq" id="WP_041882413.1">
    <property type="nucleotide sequence ID" value="NZ_CP157278.1"/>
</dbReference>
<keyword evidence="1" id="KW-0805">Transcription regulation</keyword>
<keyword evidence="7" id="KW-1185">Reference proteome</keyword>
<dbReference type="PANTHER" id="PTHR47506">
    <property type="entry name" value="TRANSCRIPTIONAL REGULATORY PROTEIN"/>
    <property type="match status" value="1"/>
</dbReference>
<dbReference type="PANTHER" id="PTHR47506:SF1">
    <property type="entry name" value="HTH-TYPE TRANSCRIPTIONAL REGULATOR YJDC"/>
    <property type="match status" value="1"/>
</dbReference>
<name>A0A0D0GQU4_9SPHI</name>
<dbReference type="SUPFAM" id="SSF46689">
    <property type="entry name" value="Homeodomain-like"/>
    <property type="match status" value="1"/>
</dbReference>
<evidence type="ECO:0000313" key="6">
    <source>
        <dbReference type="EMBL" id="KIO76876.1"/>
    </source>
</evidence>
<keyword evidence="2 4" id="KW-0238">DNA-binding</keyword>
<sequence length="184" mass="21654">MKQKAADPKTRILETATRLFYTQGYNATGINQIIKEAEVARASLYMHYQSKEDLCIAFLNFRHEYWFKCFREFIDPVTVPERKLIAAFDFLISMNEKEDFRGCAFMNILSEISPADATIYAIIQNHKQKLRNYLGHILPDSAQLLKDHIYLLFEASMLESHLYRDQWPVIQSKELLKNLIRNNK</sequence>
<dbReference type="InterPro" id="IPR036271">
    <property type="entry name" value="Tet_transcr_reg_TetR-rel_C_sf"/>
</dbReference>
<protein>
    <submittedName>
        <fullName evidence="6">TetR family transcriptional regulator</fullName>
    </submittedName>
</protein>
<dbReference type="PRINTS" id="PR00455">
    <property type="entry name" value="HTHTETR"/>
</dbReference>
<dbReference type="Gene3D" id="1.10.357.10">
    <property type="entry name" value="Tetracycline Repressor, domain 2"/>
    <property type="match status" value="1"/>
</dbReference>
<evidence type="ECO:0000313" key="7">
    <source>
        <dbReference type="Proteomes" id="UP000032049"/>
    </source>
</evidence>
<accession>A0A0D0GQU4</accession>
<dbReference type="PROSITE" id="PS50977">
    <property type="entry name" value="HTH_TETR_2"/>
    <property type="match status" value="1"/>
</dbReference>